<evidence type="ECO:0000256" key="3">
    <source>
        <dbReference type="ARBA" id="ARBA00022679"/>
    </source>
</evidence>
<name>A0A382UGW5_9ZZZZ</name>
<dbReference type="AlphaFoldDB" id="A0A382UGW5"/>
<dbReference type="Pfam" id="PF04563">
    <property type="entry name" value="RNA_pol_Rpb2_1"/>
    <property type="match status" value="1"/>
</dbReference>
<dbReference type="EMBL" id="UINC01144141">
    <property type="protein sequence ID" value="SVD33470.1"/>
    <property type="molecule type" value="Genomic_DNA"/>
</dbReference>
<keyword evidence="5" id="KW-0804">Transcription</keyword>
<feature type="non-terminal residue" evidence="7">
    <location>
        <position position="100"/>
    </location>
</feature>
<reference evidence="7" key="1">
    <citation type="submission" date="2018-05" db="EMBL/GenBank/DDBJ databases">
        <authorList>
            <person name="Lanie J.A."/>
            <person name="Ng W.-L."/>
            <person name="Kazmierczak K.M."/>
            <person name="Andrzejewski T.M."/>
            <person name="Davidsen T.M."/>
            <person name="Wayne K.J."/>
            <person name="Tettelin H."/>
            <person name="Glass J.I."/>
            <person name="Rusch D."/>
            <person name="Podicherti R."/>
            <person name="Tsui H.-C.T."/>
            <person name="Winkler M.E."/>
        </authorList>
    </citation>
    <scope>NUCLEOTIDE SEQUENCE</scope>
</reference>
<dbReference type="InterPro" id="IPR007644">
    <property type="entry name" value="RNA_pol_bsu_protrusion"/>
</dbReference>
<dbReference type="SUPFAM" id="SSF64484">
    <property type="entry name" value="beta and beta-prime subunits of DNA dependent RNA-polymerase"/>
    <property type="match status" value="1"/>
</dbReference>
<proteinExistence type="predicted"/>
<keyword evidence="2" id="KW-0240">DNA-directed RNA polymerase</keyword>
<sequence length="100" mass="11717">MTFSFTEKKRIRKDFGKQKPALDVPNLLTLQVESYDKFLQNDIDPDKRKNIGLQAAFKNLFPIESFSKNARLEFISYRLEEPEFNVRECQLRGLSYAAPL</sequence>
<evidence type="ECO:0000256" key="4">
    <source>
        <dbReference type="ARBA" id="ARBA00022695"/>
    </source>
</evidence>
<evidence type="ECO:0000256" key="2">
    <source>
        <dbReference type="ARBA" id="ARBA00022478"/>
    </source>
</evidence>
<keyword evidence="4" id="KW-0548">Nucleotidyltransferase</keyword>
<organism evidence="7">
    <name type="scientific">marine metagenome</name>
    <dbReference type="NCBI Taxonomy" id="408172"/>
    <lineage>
        <taxon>unclassified sequences</taxon>
        <taxon>metagenomes</taxon>
        <taxon>ecological metagenomes</taxon>
    </lineage>
</organism>
<gene>
    <name evidence="7" type="ORF">METZ01_LOCUS386324</name>
</gene>
<dbReference type="Gene3D" id="3.90.1100.10">
    <property type="match status" value="1"/>
</dbReference>
<dbReference type="GO" id="GO:0003677">
    <property type="term" value="F:DNA binding"/>
    <property type="evidence" value="ECO:0007669"/>
    <property type="project" value="InterPro"/>
</dbReference>
<evidence type="ECO:0000259" key="6">
    <source>
        <dbReference type="Pfam" id="PF04563"/>
    </source>
</evidence>
<feature type="domain" description="RNA polymerase beta subunit protrusion" evidence="6">
    <location>
        <begin position="27"/>
        <end position="100"/>
    </location>
</feature>
<dbReference type="EC" id="2.7.7.6" evidence="1"/>
<dbReference type="GO" id="GO:0006351">
    <property type="term" value="P:DNA-templated transcription"/>
    <property type="evidence" value="ECO:0007669"/>
    <property type="project" value="InterPro"/>
</dbReference>
<keyword evidence="3" id="KW-0808">Transferase</keyword>
<dbReference type="GO" id="GO:0003899">
    <property type="term" value="F:DNA-directed RNA polymerase activity"/>
    <property type="evidence" value="ECO:0007669"/>
    <property type="project" value="UniProtKB-EC"/>
</dbReference>
<evidence type="ECO:0000256" key="5">
    <source>
        <dbReference type="ARBA" id="ARBA00023163"/>
    </source>
</evidence>
<protein>
    <recommendedName>
        <fullName evidence="1">DNA-directed RNA polymerase</fullName>
        <ecNumber evidence="1">2.7.7.6</ecNumber>
    </recommendedName>
</protein>
<evidence type="ECO:0000256" key="1">
    <source>
        <dbReference type="ARBA" id="ARBA00012418"/>
    </source>
</evidence>
<evidence type="ECO:0000313" key="7">
    <source>
        <dbReference type="EMBL" id="SVD33470.1"/>
    </source>
</evidence>
<dbReference type="GO" id="GO:0000428">
    <property type="term" value="C:DNA-directed RNA polymerase complex"/>
    <property type="evidence" value="ECO:0007669"/>
    <property type="project" value="UniProtKB-KW"/>
</dbReference>
<accession>A0A382UGW5</accession>